<keyword evidence="22" id="KW-1185">Reference proteome</keyword>
<dbReference type="Proteomes" id="UP000295711">
    <property type="component" value="Unassembled WGS sequence"/>
</dbReference>
<keyword evidence="14 18" id="KW-0520">NAD</keyword>
<evidence type="ECO:0000256" key="6">
    <source>
        <dbReference type="ARBA" id="ARBA00005412"/>
    </source>
</evidence>
<evidence type="ECO:0000259" key="20">
    <source>
        <dbReference type="Pfam" id="PF24621"/>
    </source>
</evidence>
<keyword evidence="17 18" id="KW-0170">Cobalt</keyword>
<keyword evidence="9 18" id="KW-0963">Cytoplasm</keyword>
<evidence type="ECO:0000256" key="2">
    <source>
        <dbReference type="ARBA" id="ARBA00001911"/>
    </source>
</evidence>
<keyword evidence="15 18" id="KW-0057">Aromatic amino acid biosynthesis</keyword>
<dbReference type="OrthoDB" id="9806583at2"/>
<dbReference type="Pfam" id="PF01761">
    <property type="entry name" value="DHQ_synthase"/>
    <property type="match status" value="1"/>
</dbReference>
<evidence type="ECO:0000256" key="17">
    <source>
        <dbReference type="ARBA" id="ARBA00023285"/>
    </source>
</evidence>
<reference evidence="21 22" key="1">
    <citation type="submission" date="2019-03" db="EMBL/GenBank/DDBJ databases">
        <title>Genomic Encyclopedia of Type Strains, Phase IV (KMG-IV): sequencing the most valuable type-strain genomes for metagenomic binning, comparative biology and taxonomic classification.</title>
        <authorList>
            <person name="Goeker M."/>
        </authorList>
    </citation>
    <scope>NUCLEOTIDE SEQUENCE [LARGE SCALE GENOMIC DNA]</scope>
    <source>
        <strain evidence="21 22">DSM 28559</strain>
    </source>
</reference>
<dbReference type="PIRSF" id="PIRSF001455">
    <property type="entry name" value="DHQ_synth"/>
    <property type="match status" value="1"/>
</dbReference>
<dbReference type="GO" id="GO:0005737">
    <property type="term" value="C:cytoplasm"/>
    <property type="evidence" value="ECO:0007669"/>
    <property type="project" value="UniProtKB-SubCell"/>
</dbReference>
<dbReference type="UniPathway" id="UPA00053">
    <property type="reaction ID" value="UER00085"/>
</dbReference>
<feature type="domain" description="3-dehydroquinate synthase N-terminal" evidence="19">
    <location>
        <begin position="69"/>
        <end position="180"/>
    </location>
</feature>
<feature type="binding site" evidence="18">
    <location>
        <position position="153"/>
    </location>
    <ligand>
        <name>NAD(+)</name>
        <dbReference type="ChEBI" id="CHEBI:57540"/>
    </ligand>
</feature>
<evidence type="ECO:0000256" key="3">
    <source>
        <dbReference type="ARBA" id="ARBA00001947"/>
    </source>
</evidence>
<feature type="binding site" evidence="18">
    <location>
        <begin position="131"/>
        <end position="132"/>
    </location>
    <ligand>
        <name>NAD(+)</name>
        <dbReference type="ChEBI" id="CHEBI:57540"/>
    </ligand>
</feature>
<evidence type="ECO:0000256" key="9">
    <source>
        <dbReference type="ARBA" id="ARBA00022490"/>
    </source>
</evidence>
<evidence type="ECO:0000256" key="13">
    <source>
        <dbReference type="ARBA" id="ARBA00022833"/>
    </source>
</evidence>
<dbReference type="NCBIfam" id="TIGR01357">
    <property type="entry name" value="aroB"/>
    <property type="match status" value="1"/>
</dbReference>
<evidence type="ECO:0000256" key="4">
    <source>
        <dbReference type="ARBA" id="ARBA00004496"/>
    </source>
</evidence>
<comment type="cofactor">
    <cofactor evidence="3">
        <name>Zn(2+)</name>
        <dbReference type="ChEBI" id="CHEBI:29105"/>
    </cofactor>
</comment>
<organism evidence="21 22">
    <name type="scientific">Frisingicoccus caecimuris</name>
    <dbReference type="NCBI Taxonomy" id="1796636"/>
    <lineage>
        <taxon>Bacteria</taxon>
        <taxon>Bacillati</taxon>
        <taxon>Bacillota</taxon>
        <taxon>Clostridia</taxon>
        <taxon>Lachnospirales</taxon>
        <taxon>Lachnospiraceae</taxon>
        <taxon>Frisingicoccus</taxon>
    </lineage>
</organism>
<dbReference type="GO" id="GO:0009073">
    <property type="term" value="P:aromatic amino acid family biosynthetic process"/>
    <property type="evidence" value="ECO:0007669"/>
    <property type="project" value="UniProtKB-KW"/>
</dbReference>
<evidence type="ECO:0000259" key="19">
    <source>
        <dbReference type="Pfam" id="PF01761"/>
    </source>
</evidence>
<keyword evidence="13 18" id="KW-0862">Zinc</keyword>
<keyword evidence="12 18" id="KW-0547">Nucleotide-binding</keyword>
<feature type="binding site" evidence="18">
    <location>
        <position position="186"/>
    </location>
    <ligand>
        <name>Zn(2+)</name>
        <dbReference type="ChEBI" id="CHEBI:29105"/>
    </ligand>
</feature>
<dbReference type="HAMAP" id="MF_00110">
    <property type="entry name" value="DHQ_synthase"/>
    <property type="match status" value="1"/>
</dbReference>
<dbReference type="GO" id="GO:0003856">
    <property type="term" value="F:3-dehydroquinate synthase activity"/>
    <property type="evidence" value="ECO:0007669"/>
    <property type="project" value="UniProtKB-UniRule"/>
</dbReference>
<sequence>MKTIEIRNGEKKIYDICLDHSYAHLREKLQELGVSGRKVCIVTDSQVAPLYLKEIANLCCGLVSKVTHFVFDAGEASKNLAVIEEIYEKLIIEKFDRKDYIIALGGGVTGDMAGYAAATYLRGIDFIQLPTTLLSQVDSSIGGKTGVDFQQYKNMVGAFHQPALVYMNLNTLKTLDDRQLCAGMAEVIKHGLIKNNAYYQWIKAHTHLILERDYDTLEHMIYESCLVKGGVVERDPKEQGERALLNFGHTIGHSVEKLKDFKWLHGECVALGMVAAAAISMHRGLISDETCKDIREVLTTFHLPVQVEGLKPEDILSATKSDKKMDGGRVKFILLQSPGNAFIDRGVSDDEILEGIGACL</sequence>
<dbReference type="GO" id="GO:0009423">
    <property type="term" value="P:chorismate biosynthetic process"/>
    <property type="evidence" value="ECO:0007669"/>
    <property type="project" value="UniProtKB-UniRule"/>
</dbReference>
<dbReference type="RefSeq" id="WP_132087108.1">
    <property type="nucleotide sequence ID" value="NZ_JANKAQ010000005.1"/>
</dbReference>
<dbReference type="InterPro" id="IPR030963">
    <property type="entry name" value="DHQ_synth_fam"/>
</dbReference>
<dbReference type="GO" id="GO:0008652">
    <property type="term" value="P:amino acid biosynthetic process"/>
    <property type="evidence" value="ECO:0007669"/>
    <property type="project" value="UniProtKB-KW"/>
</dbReference>
<comment type="caution">
    <text evidence="21">The sequence shown here is derived from an EMBL/GenBank/DDBJ whole genome shotgun (WGS) entry which is preliminary data.</text>
</comment>
<protein>
    <recommendedName>
        <fullName evidence="8 18">3-dehydroquinate synthase</fullName>
        <shortName evidence="18">DHQS</shortName>
        <ecNumber evidence="7 18">4.2.3.4</ecNumber>
    </recommendedName>
</protein>
<accession>A0A4V2SE13</accession>
<evidence type="ECO:0000256" key="15">
    <source>
        <dbReference type="ARBA" id="ARBA00023141"/>
    </source>
</evidence>
<proteinExistence type="inferred from homology"/>
<gene>
    <name evidence="18" type="primary">aroB</name>
    <name evidence="21" type="ORF">EV212_10148</name>
</gene>
<keyword evidence="11 18" id="KW-0479">Metal-binding</keyword>
<dbReference type="InterPro" id="IPR050071">
    <property type="entry name" value="Dehydroquinate_synthase"/>
</dbReference>
<dbReference type="InterPro" id="IPR056179">
    <property type="entry name" value="DHQS_C"/>
</dbReference>
<evidence type="ECO:0000256" key="18">
    <source>
        <dbReference type="HAMAP-Rule" id="MF_00110"/>
    </source>
</evidence>
<evidence type="ECO:0000256" key="7">
    <source>
        <dbReference type="ARBA" id="ARBA00013031"/>
    </source>
</evidence>
<evidence type="ECO:0000313" key="22">
    <source>
        <dbReference type="Proteomes" id="UP000295711"/>
    </source>
</evidence>
<feature type="binding site" evidence="18">
    <location>
        <begin position="171"/>
        <end position="174"/>
    </location>
    <ligand>
        <name>NAD(+)</name>
        <dbReference type="ChEBI" id="CHEBI:57540"/>
    </ligand>
</feature>
<dbReference type="InterPro" id="IPR030960">
    <property type="entry name" value="DHQS/DOIS_N"/>
</dbReference>
<name>A0A4V2SE13_9FIRM</name>
<dbReference type="Pfam" id="PF24621">
    <property type="entry name" value="DHQS_C"/>
    <property type="match status" value="1"/>
</dbReference>
<evidence type="ECO:0000256" key="16">
    <source>
        <dbReference type="ARBA" id="ARBA00023239"/>
    </source>
</evidence>
<feature type="binding site" evidence="18">
    <location>
        <position position="249"/>
    </location>
    <ligand>
        <name>Zn(2+)</name>
        <dbReference type="ChEBI" id="CHEBI:29105"/>
    </ligand>
</feature>
<comment type="subcellular location">
    <subcellularLocation>
        <location evidence="4 18">Cytoplasm</location>
    </subcellularLocation>
</comment>
<comment type="similarity">
    <text evidence="6 18">Belongs to the sugar phosphate cyclases superfamily. Dehydroquinate synthase family.</text>
</comment>
<dbReference type="PANTHER" id="PTHR43622:SF7">
    <property type="entry name" value="3-DEHYDROQUINATE SYNTHASE, CHLOROPLASTIC"/>
    <property type="match status" value="1"/>
</dbReference>
<evidence type="ECO:0000256" key="10">
    <source>
        <dbReference type="ARBA" id="ARBA00022605"/>
    </source>
</evidence>
<feature type="binding site" evidence="18">
    <location>
        <position position="144"/>
    </location>
    <ligand>
        <name>NAD(+)</name>
        <dbReference type="ChEBI" id="CHEBI:57540"/>
    </ligand>
</feature>
<dbReference type="Gene3D" id="1.20.1090.10">
    <property type="entry name" value="Dehydroquinate synthase-like - alpha domain"/>
    <property type="match status" value="1"/>
</dbReference>
<comment type="caution">
    <text evidence="18">Lacks conserved residue(s) required for the propagation of feature annotation.</text>
</comment>
<comment type="catalytic activity">
    <reaction evidence="1 18">
        <text>7-phospho-2-dehydro-3-deoxy-D-arabino-heptonate = 3-dehydroquinate + phosphate</text>
        <dbReference type="Rhea" id="RHEA:21968"/>
        <dbReference type="ChEBI" id="CHEBI:32364"/>
        <dbReference type="ChEBI" id="CHEBI:43474"/>
        <dbReference type="ChEBI" id="CHEBI:58394"/>
        <dbReference type="EC" id="4.2.3.4"/>
    </reaction>
</comment>
<comment type="cofactor">
    <cofactor evidence="18">
        <name>Co(2+)</name>
        <dbReference type="ChEBI" id="CHEBI:48828"/>
    </cofactor>
    <cofactor evidence="18">
        <name>Zn(2+)</name>
        <dbReference type="ChEBI" id="CHEBI:29105"/>
    </cofactor>
    <text evidence="18">Binds 1 divalent metal cation per subunit. Can use either Co(2+) or Zn(2+).</text>
</comment>
<comment type="cofactor">
    <cofactor evidence="2 18">
        <name>NAD(+)</name>
        <dbReference type="ChEBI" id="CHEBI:57540"/>
    </cofactor>
</comment>
<dbReference type="CDD" id="cd08195">
    <property type="entry name" value="DHQS"/>
    <property type="match status" value="1"/>
</dbReference>
<feature type="binding site" evidence="18">
    <location>
        <begin position="107"/>
        <end position="111"/>
    </location>
    <ligand>
        <name>NAD(+)</name>
        <dbReference type="ChEBI" id="CHEBI:57540"/>
    </ligand>
</feature>
<feature type="binding site" evidence="18">
    <location>
        <position position="265"/>
    </location>
    <ligand>
        <name>Zn(2+)</name>
        <dbReference type="ChEBI" id="CHEBI:29105"/>
    </ligand>
</feature>
<keyword evidence="10 18" id="KW-0028">Amino-acid biosynthesis</keyword>
<dbReference type="GO" id="GO:0046872">
    <property type="term" value="F:metal ion binding"/>
    <property type="evidence" value="ECO:0007669"/>
    <property type="project" value="UniProtKB-KW"/>
</dbReference>
<evidence type="ECO:0000256" key="11">
    <source>
        <dbReference type="ARBA" id="ARBA00022723"/>
    </source>
</evidence>
<evidence type="ECO:0000256" key="8">
    <source>
        <dbReference type="ARBA" id="ARBA00017684"/>
    </source>
</evidence>
<evidence type="ECO:0000313" key="21">
    <source>
        <dbReference type="EMBL" id="TCO86268.1"/>
    </source>
</evidence>
<dbReference type="PANTHER" id="PTHR43622">
    <property type="entry name" value="3-DEHYDROQUINATE SYNTHASE"/>
    <property type="match status" value="1"/>
</dbReference>
<comment type="function">
    <text evidence="18">Catalyzes the conversion of 3-deoxy-D-arabino-heptulosonate 7-phosphate (DAHP) to dehydroquinate (DHQ).</text>
</comment>
<dbReference type="EC" id="4.2.3.4" evidence="7 18"/>
<dbReference type="FunFam" id="3.40.50.1970:FF:000007">
    <property type="entry name" value="Pentafunctional AROM polypeptide"/>
    <property type="match status" value="1"/>
</dbReference>
<dbReference type="EMBL" id="SLXA01000001">
    <property type="protein sequence ID" value="TCO86268.1"/>
    <property type="molecule type" value="Genomic_DNA"/>
</dbReference>
<dbReference type="AlphaFoldDB" id="A0A4V2SE13"/>
<dbReference type="Gene3D" id="3.40.50.1970">
    <property type="match status" value="1"/>
</dbReference>
<keyword evidence="16 18" id="KW-0456">Lyase</keyword>
<evidence type="ECO:0000256" key="5">
    <source>
        <dbReference type="ARBA" id="ARBA00004661"/>
    </source>
</evidence>
<feature type="domain" description="3-dehydroquinate synthase C-terminal" evidence="20">
    <location>
        <begin position="183"/>
        <end position="325"/>
    </location>
</feature>
<dbReference type="SUPFAM" id="SSF56796">
    <property type="entry name" value="Dehydroquinate synthase-like"/>
    <property type="match status" value="1"/>
</dbReference>
<comment type="pathway">
    <text evidence="5 18">Metabolic intermediate biosynthesis; chorismate biosynthesis; chorismate from D-erythrose 4-phosphate and phosphoenolpyruvate: step 2/7.</text>
</comment>
<evidence type="ECO:0000256" key="14">
    <source>
        <dbReference type="ARBA" id="ARBA00023027"/>
    </source>
</evidence>
<evidence type="ECO:0000256" key="1">
    <source>
        <dbReference type="ARBA" id="ARBA00001393"/>
    </source>
</evidence>
<evidence type="ECO:0000256" key="12">
    <source>
        <dbReference type="ARBA" id="ARBA00022741"/>
    </source>
</evidence>
<dbReference type="GO" id="GO:0000166">
    <property type="term" value="F:nucleotide binding"/>
    <property type="evidence" value="ECO:0007669"/>
    <property type="project" value="UniProtKB-KW"/>
</dbReference>
<dbReference type="InterPro" id="IPR016037">
    <property type="entry name" value="DHQ_synth_AroB"/>
</dbReference>